<keyword evidence="3" id="KW-1185">Reference proteome</keyword>
<accession>A0A9Q1JJ43</accession>
<proteinExistence type="predicted"/>
<protein>
    <submittedName>
        <fullName evidence="2">Uncharacterized protein</fullName>
    </submittedName>
</protein>
<sequence length="205" mass="22711">MAFRGRRTETVPLRPAPHIVAAQAMGSRHGQPRPQRCIQCTPIKPADARNRSRPHSVEGKLLNDDGPPSVVPTPNEREVPLGIGTASESFMDITTWDYLKKLKYPGSKIIPLVHPILGFGGQEVNPAGVIHLPLHFGDKVKARILEVDFLDVDVPIAYNVNLGRPTLHKVKAVITRLRLMMEVWVQCKEASRRPENAISLASGCW</sequence>
<dbReference type="EMBL" id="JAKOGI010002382">
    <property type="protein sequence ID" value="KAJ8422121.1"/>
    <property type="molecule type" value="Genomic_DNA"/>
</dbReference>
<dbReference type="Proteomes" id="UP001153076">
    <property type="component" value="Unassembled WGS sequence"/>
</dbReference>
<feature type="compositionally biased region" description="Basic and acidic residues" evidence="1">
    <location>
        <begin position="46"/>
        <end position="63"/>
    </location>
</feature>
<dbReference type="PANTHER" id="PTHR33240">
    <property type="entry name" value="OS08G0508500 PROTEIN"/>
    <property type="match status" value="1"/>
</dbReference>
<evidence type="ECO:0000313" key="2">
    <source>
        <dbReference type="EMBL" id="KAJ8422121.1"/>
    </source>
</evidence>
<reference evidence="2" key="1">
    <citation type="submission" date="2022-04" db="EMBL/GenBank/DDBJ databases">
        <title>Carnegiea gigantea Genome sequencing and assembly v2.</title>
        <authorList>
            <person name="Copetti D."/>
            <person name="Sanderson M.J."/>
            <person name="Burquez A."/>
            <person name="Wojciechowski M.F."/>
        </authorList>
    </citation>
    <scope>NUCLEOTIDE SEQUENCE</scope>
    <source>
        <strain evidence="2">SGP5-SGP5p</strain>
        <tissue evidence="2">Aerial part</tissue>
    </source>
</reference>
<dbReference type="AlphaFoldDB" id="A0A9Q1JJ43"/>
<feature type="region of interest" description="Disordered" evidence="1">
    <location>
        <begin position="44"/>
        <end position="77"/>
    </location>
</feature>
<dbReference type="PANTHER" id="PTHR33240:SF17">
    <property type="entry name" value="EUKARYOTIC PEPTIDE CHAIN RELEASE FACTOR GTP-BINDING SUBUNIT-LIKE"/>
    <property type="match status" value="1"/>
</dbReference>
<evidence type="ECO:0000256" key="1">
    <source>
        <dbReference type="SAM" id="MobiDB-lite"/>
    </source>
</evidence>
<name>A0A9Q1JJ43_9CARY</name>
<comment type="caution">
    <text evidence="2">The sequence shown here is derived from an EMBL/GenBank/DDBJ whole genome shotgun (WGS) entry which is preliminary data.</text>
</comment>
<organism evidence="2 3">
    <name type="scientific">Carnegiea gigantea</name>
    <dbReference type="NCBI Taxonomy" id="171969"/>
    <lineage>
        <taxon>Eukaryota</taxon>
        <taxon>Viridiplantae</taxon>
        <taxon>Streptophyta</taxon>
        <taxon>Embryophyta</taxon>
        <taxon>Tracheophyta</taxon>
        <taxon>Spermatophyta</taxon>
        <taxon>Magnoliopsida</taxon>
        <taxon>eudicotyledons</taxon>
        <taxon>Gunneridae</taxon>
        <taxon>Pentapetalae</taxon>
        <taxon>Caryophyllales</taxon>
        <taxon>Cactineae</taxon>
        <taxon>Cactaceae</taxon>
        <taxon>Cactoideae</taxon>
        <taxon>Echinocereeae</taxon>
        <taxon>Carnegiea</taxon>
    </lineage>
</organism>
<gene>
    <name evidence="2" type="ORF">Cgig2_006429</name>
</gene>
<evidence type="ECO:0000313" key="3">
    <source>
        <dbReference type="Proteomes" id="UP001153076"/>
    </source>
</evidence>